<protein>
    <submittedName>
        <fullName evidence="2">Uncharacterized protein</fullName>
    </submittedName>
</protein>
<evidence type="ECO:0000256" key="1">
    <source>
        <dbReference type="SAM" id="MobiDB-lite"/>
    </source>
</evidence>
<proteinExistence type="predicted"/>
<keyword evidence="3" id="KW-1185">Reference proteome</keyword>
<dbReference type="EMBL" id="SSMQ01000084">
    <property type="protein sequence ID" value="TKC97032.1"/>
    <property type="molecule type" value="Genomic_DNA"/>
</dbReference>
<feature type="region of interest" description="Disordered" evidence="1">
    <location>
        <begin position="33"/>
        <end position="52"/>
    </location>
</feature>
<evidence type="ECO:0000313" key="3">
    <source>
        <dbReference type="Proteomes" id="UP000309215"/>
    </source>
</evidence>
<reference evidence="2 3" key="1">
    <citation type="submission" date="2019-04" db="EMBL/GenBank/DDBJ databases">
        <authorList>
            <person name="Li Y."/>
            <person name="Wang J."/>
        </authorList>
    </citation>
    <scope>NUCLEOTIDE SEQUENCE [LARGE SCALE GENOMIC DNA]</scope>
    <source>
        <strain evidence="2 3">DSM 14668</strain>
    </source>
</reference>
<sequence>MDLASDDARSQKPLFDGSAQRVKADELHFAAHVGADAGDDRGEGRSRAMGSRRRGAIRMTWLDMCRSDEYRGRWVALDNIDYEDGSSQPQQADVVDSDEDLGELCSRMRESDRTACAILYCEDDSFAPPVAKRAAMPTRGAAHR</sequence>
<dbReference type="AlphaFoldDB" id="A0A4U1IRV1"/>
<dbReference type="RefSeq" id="WP_136935304.1">
    <property type="nucleotide sequence ID" value="NZ_SSMQ01000084.1"/>
</dbReference>
<organism evidence="2 3">
    <name type="scientific">Polyangium fumosum</name>
    <dbReference type="NCBI Taxonomy" id="889272"/>
    <lineage>
        <taxon>Bacteria</taxon>
        <taxon>Pseudomonadati</taxon>
        <taxon>Myxococcota</taxon>
        <taxon>Polyangia</taxon>
        <taxon>Polyangiales</taxon>
        <taxon>Polyangiaceae</taxon>
        <taxon>Polyangium</taxon>
    </lineage>
</organism>
<evidence type="ECO:0000313" key="2">
    <source>
        <dbReference type="EMBL" id="TKC97032.1"/>
    </source>
</evidence>
<dbReference type="OrthoDB" id="5517720at2"/>
<name>A0A4U1IRV1_9BACT</name>
<comment type="caution">
    <text evidence="2">The sequence shown here is derived from an EMBL/GenBank/DDBJ whole genome shotgun (WGS) entry which is preliminary data.</text>
</comment>
<accession>A0A4U1IRV1</accession>
<gene>
    <name evidence="2" type="ORF">E8A74_44820</name>
</gene>
<dbReference type="Proteomes" id="UP000309215">
    <property type="component" value="Unassembled WGS sequence"/>
</dbReference>